<accession>A0A4R2QDS2</accession>
<gene>
    <name evidence="4" type="ORF">EV191_1127</name>
</gene>
<feature type="transmembrane region" description="Helical" evidence="2">
    <location>
        <begin position="634"/>
        <end position="655"/>
    </location>
</feature>
<keyword evidence="2" id="KW-0472">Membrane</keyword>
<feature type="domain" description="Protein kinase" evidence="3">
    <location>
        <begin position="228"/>
        <end position="561"/>
    </location>
</feature>
<protein>
    <submittedName>
        <fullName evidence="4">Ubiquinone biosynthesis protein</fullName>
    </submittedName>
</protein>
<dbReference type="InterPro" id="IPR000719">
    <property type="entry name" value="Prot_kinase_dom"/>
</dbReference>
<dbReference type="InterPro" id="IPR011009">
    <property type="entry name" value="Kinase-like_dom_sf"/>
</dbReference>
<dbReference type="InterPro" id="IPR004147">
    <property type="entry name" value="ABC1_dom"/>
</dbReference>
<organism evidence="4 5">
    <name type="scientific">Tamaricihabitans halophyticus</name>
    <dbReference type="NCBI Taxonomy" id="1262583"/>
    <lineage>
        <taxon>Bacteria</taxon>
        <taxon>Bacillati</taxon>
        <taxon>Actinomycetota</taxon>
        <taxon>Actinomycetes</taxon>
        <taxon>Pseudonocardiales</taxon>
        <taxon>Pseudonocardiaceae</taxon>
        <taxon>Tamaricihabitans</taxon>
    </lineage>
</organism>
<dbReference type="Gene3D" id="1.10.510.10">
    <property type="entry name" value="Transferase(Phosphotransferase) domain 1"/>
    <property type="match status" value="1"/>
</dbReference>
<dbReference type="InterPro" id="IPR050154">
    <property type="entry name" value="UbiB_kinase"/>
</dbReference>
<comment type="similarity">
    <text evidence="1">Belongs to the protein kinase superfamily. ADCK protein kinase family.</text>
</comment>
<name>A0A4R2QDS2_9PSEU</name>
<dbReference type="EMBL" id="SLXQ01000012">
    <property type="protein sequence ID" value="TCP47213.1"/>
    <property type="molecule type" value="Genomic_DNA"/>
</dbReference>
<evidence type="ECO:0000259" key="3">
    <source>
        <dbReference type="PROSITE" id="PS50011"/>
    </source>
</evidence>
<dbReference type="OrthoDB" id="9795390at2"/>
<keyword evidence="2" id="KW-0812">Transmembrane</keyword>
<feature type="transmembrane region" description="Helical" evidence="2">
    <location>
        <begin position="68"/>
        <end position="87"/>
    </location>
</feature>
<feature type="transmembrane region" description="Helical" evidence="2">
    <location>
        <begin position="93"/>
        <end position="115"/>
    </location>
</feature>
<dbReference type="AlphaFoldDB" id="A0A4R2QDS2"/>
<dbReference type="Proteomes" id="UP000294911">
    <property type="component" value="Unassembled WGS sequence"/>
</dbReference>
<comment type="caution">
    <text evidence="4">The sequence shown here is derived from an EMBL/GenBank/DDBJ whole genome shotgun (WGS) entry which is preliminary data.</text>
</comment>
<dbReference type="PANTHER" id="PTHR10566:SF113">
    <property type="entry name" value="PROTEIN ACTIVITY OF BC1 COMPLEX KINASE 7, CHLOROPLASTIC"/>
    <property type="match status" value="1"/>
</dbReference>
<reference evidence="4 5" key="1">
    <citation type="submission" date="2019-03" db="EMBL/GenBank/DDBJ databases">
        <title>Genomic Encyclopedia of Type Strains, Phase IV (KMG-IV): sequencing the most valuable type-strain genomes for metagenomic binning, comparative biology and taxonomic classification.</title>
        <authorList>
            <person name="Goeker M."/>
        </authorList>
    </citation>
    <scope>NUCLEOTIDE SEQUENCE [LARGE SCALE GENOMIC DNA]</scope>
    <source>
        <strain evidence="4 5">DSM 45765</strain>
    </source>
</reference>
<dbReference type="GO" id="GO:0004672">
    <property type="term" value="F:protein kinase activity"/>
    <property type="evidence" value="ECO:0007669"/>
    <property type="project" value="InterPro"/>
</dbReference>
<dbReference type="CDD" id="cd05121">
    <property type="entry name" value="ABC1_ADCK3-like"/>
    <property type="match status" value="1"/>
</dbReference>
<evidence type="ECO:0000256" key="1">
    <source>
        <dbReference type="ARBA" id="ARBA00009670"/>
    </source>
</evidence>
<dbReference type="RefSeq" id="WP_132879144.1">
    <property type="nucleotide sequence ID" value="NZ_SLXQ01000012.1"/>
</dbReference>
<keyword evidence="5" id="KW-1185">Reference proteome</keyword>
<dbReference type="GO" id="GO:0005524">
    <property type="term" value="F:ATP binding"/>
    <property type="evidence" value="ECO:0007669"/>
    <property type="project" value="InterPro"/>
</dbReference>
<dbReference type="PROSITE" id="PS50011">
    <property type="entry name" value="PROTEIN_KINASE_DOM"/>
    <property type="match status" value="1"/>
</dbReference>
<sequence length="664" mass="71470">MEFAVGVSGSVIAVLFVFLLAGLARRVLGVPVGWPRAVVLGFVVAGATSSLLVIILERAGLVSGTRLLVDPGVVSLIGILAIAWMFVLGLAGLVILEVVLPTGSVPGPVALLNRWRRQRRRARRYTKIVAIAARHGLGRFVRAGARLGRSSEPAMADTAVALRRAFEDAGVAFVKLGQMLSTRRDLLPPALVNELTKLQEQVQPAPWSEIEPAITTALGRPIDEVFRSIEEVPLASASVGQVHQARLLDGREVVVKVQRPSVLKQTTSDLDIILQLARRLDRVTAWGRSIGILGLAEGFAASLREELDYTVELDNTRAVAATLADDDLIKVPETYPELCGPTLLVMAKLDGASVTAAADLLAGFTEEQRAELATEIFGEVLRQIMVHGVFHADLHPGNILIRPDRTVGLLDFGSVGRLDSPARTALGLLLAAIDRNDPIAATDALIELLGRPEGLDQRGVERAIGELLVRYRGGAGSRGSAGMFASLFKVVLEHQFTVPAQVAAAFRAIGALEGTLGLINPGFDLLGAAKERGADVLRSAMRPEDVRQQLEGQLAGWMPMLQRLPQRLNKITEDLEKGQFGIRVRALADERDRAFLTGIARQVMTTILAAATTIGAIMLMTSDTGPMLTPTLPLYAFLGYALLFVGFVLGLRVLVRMFFRSSRE</sequence>
<evidence type="ECO:0000313" key="5">
    <source>
        <dbReference type="Proteomes" id="UP000294911"/>
    </source>
</evidence>
<dbReference type="PANTHER" id="PTHR10566">
    <property type="entry name" value="CHAPERONE-ACTIVITY OF BC1 COMPLEX CABC1 -RELATED"/>
    <property type="match status" value="1"/>
</dbReference>
<keyword evidence="2" id="KW-1133">Transmembrane helix</keyword>
<evidence type="ECO:0000313" key="4">
    <source>
        <dbReference type="EMBL" id="TCP47213.1"/>
    </source>
</evidence>
<dbReference type="SUPFAM" id="SSF56112">
    <property type="entry name" value="Protein kinase-like (PK-like)"/>
    <property type="match status" value="1"/>
</dbReference>
<keyword evidence="4" id="KW-0830">Ubiquinone</keyword>
<dbReference type="Pfam" id="PF03109">
    <property type="entry name" value="ABC1"/>
    <property type="match status" value="1"/>
</dbReference>
<proteinExistence type="inferred from homology"/>
<feature type="transmembrane region" description="Helical" evidence="2">
    <location>
        <begin position="603"/>
        <end position="622"/>
    </location>
</feature>
<feature type="transmembrane region" description="Helical" evidence="2">
    <location>
        <begin position="39"/>
        <end position="56"/>
    </location>
</feature>
<evidence type="ECO:0000256" key="2">
    <source>
        <dbReference type="SAM" id="Phobius"/>
    </source>
</evidence>